<dbReference type="PANTHER" id="PTHR37984">
    <property type="entry name" value="PROTEIN CBG26694"/>
    <property type="match status" value="1"/>
</dbReference>
<dbReference type="AlphaFoldDB" id="A0AAQ3X6T7"/>
<keyword evidence="2" id="KW-0548">Nucleotidyltransferase</keyword>
<evidence type="ECO:0000256" key="6">
    <source>
        <dbReference type="ARBA" id="ARBA00022918"/>
    </source>
</evidence>
<evidence type="ECO:0000256" key="4">
    <source>
        <dbReference type="ARBA" id="ARBA00022759"/>
    </source>
</evidence>
<dbReference type="Gene3D" id="1.10.340.70">
    <property type="match status" value="1"/>
</dbReference>
<keyword evidence="3" id="KW-0540">Nuclease</keyword>
<evidence type="ECO:0000259" key="8">
    <source>
        <dbReference type="Pfam" id="PF17921"/>
    </source>
</evidence>
<dbReference type="Gene3D" id="3.30.70.270">
    <property type="match status" value="1"/>
</dbReference>
<organism evidence="9 10">
    <name type="scientific">Paspalum notatum var. saurae</name>
    <dbReference type="NCBI Taxonomy" id="547442"/>
    <lineage>
        <taxon>Eukaryota</taxon>
        <taxon>Viridiplantae</taxon>
        <taxon>Streptophyta</taxon>
        <taxon>Embryophyta</taxon>
        <taxon>Tracheophyta</taxon>
        <taxon>Spermatophyta</taxon>
        <taxon>Magnoliopsida</taxon>
        <taxon>Liliopsida</taxon>
        <taxon>Poales</taxon>
        <taxon>Poaceae</taxon>
        <taxon>PACMAD clade</taxon>
        <taxon>Panicoideae</taxon>
        <taxon>Andropogonodae</taxon>
        <taxon>Paspaleae</taxon>
        <taxon>Paspalinae</taxon>
        <taxon>Paspalum</taxon>
    </lineage>
</organism>
<dbReference type="CDD" id="cd09274">
    <property type="entry name" value="RNase_HI_RT_Ty3"/>
    <property type="match status" value="1"/>
</dbReference>
<dbReference type="EMBL" id="CP144752">
    <property type="protein sequence ID" value="WVZ87913.1"/>
    <property type="molecule type" value="Genomic_DNA"/>
</dbReference>
<keyword evidence="1" id="KW-0808">Transferase</keyword>
<protein>
    <recommendedName>
        <fullName evidence="11">Polyprotein</fullName>
    </recommendedName>
</protein>
<dbReference type="Pfam" id="PF17921">
    <property type="entry name" value="Integrase_H2C2"/>
    <property type="match status" value="1"/>
</dbReference>
<evidence type="ECO:0008006" key="11">
    <source>
        <dbReference type="Google" id="ProtNLM"/>
    </source>
</evidence>
<dbReference type="InterPro" id="IPR050951">
    <property type="entry name" value="Retrovirus_Pol_polyprotein"/>
</dbReference>
<evidence type="ECO:0000256" key="3">
    <source>
        <dbReference type="ARBA" id="ARBA00022722"/>
    </source>
</evidence>
<sequence>MTSLLEKGVPFNWTKERQAAFDELKKRLTTAPVLTLPDLTKSFTVYCDASKEGLGCVLMQEGKVIAYASRQLRKHEVNYPTHDLELAAVVHALKIWRHYLFGNKCEIYTDHKSLKYIFTQNELNMRQRRWLELIKDYDLEIHYHPGKANVVADALSRKSYVNMAVAFQMPFELCVEFESLNLGFVHHTTVATFEAEPTLEQEIRNHQKTDEKIQEIREQIKLGKAPHFREDEQGIVWYKNRICVPDVDSIKKLILSEAHDTAYSIHPGSTKMYHDLKERFWWYGMKRAVAEYVAVCDTSPEDFEGYVQDFNEF</sequence>
<dbReference type="GO" id="GO:0003676">
    <property type="term" value="F:nucleic acid binding"/>
    <property type="evidence" value="ECO:0007669"/>
    <property type="project" value="InterPro"/>
</dbReference>
<keyword evidence="5" id="KW-0378">Hydrolase</keyword>
<dbReference type="PANTHER" id="PTHR37984:SF5">
    <property type="entry name" value="PROTEIN NYNRIN-LIKE"/>
    <property type="match status" value="1"/>
</dbReference>
<dbReference type="GO" id="GO:0016787">
    <property type="term" value="F:hydrolase activity"/>
    <property type="evidence" value="ECO:0007669"/>
    <property type="project" value="UniProtKB-KW"/>
</dbReference>
<evidence type="ECO:0000259" key="7">
    <source>
        <dbReference type="Pfam" id="PF17917"/>
    </source>
</evidence>
<keyword evidence="4" id="KW-0255">Endonuclease</keyword>
<keyword evidence="6" id="KW-0695">RNA-directed DNA polymerase</keyword>
<dbReference type="Pfam" id="PF17917">
    <property type="entry name" value="RT_RNaseH"/>
    <property type="match status" value="1"/>
</dbReference>
<dbReference type="GO" id="GO:0003964">
    <property type="term" value="F:RNA-directed DNA polymerase activity"/>
    <property type="evidence" value="ECO:0007669"/>
    <property type="project" value="UniProtKB-KW"/>
</dbReference>
<dbReference type="Gene3D" id="3.30.420.10">
    <property type="entry name" value="Ribonuclease H-like superfamily/Ribonuclease H"/>
    <property type="match status" value="1"/>
</dbReference>
<evidence type="ECO:0000256" key="2">
    <source>
        <dbReference type="ARBA" id="ARBA00022695"/>
    </source>
</evidence>
<proteinExistence type="predicted"/>
<evidence type="ECO:0000256" key="1">
    <source>
        <dbReference type="ARBA" id="ARBA00022679"/>
    </source>
</evidence>
<feature type="domain" description="Reverse transcriptase RNase H-like" evidence="7">
    <location>
        <begin position="38"/>
        <end position="137"/>
    </location>
</feature>
<evidence type="ECO:0000313" key="9">
    <source>
        <dbReference type="EMBL" id="WVZ87913.1"/>
    </source>
</evidence>
<dbReference type="InterPro" id="IPR041373">
    <property type="entry name" value="RT_RNaseH"/>
</dbReference>
<dbReference type="SUPFAM" id="SSF56672">
    <property type="entry name" value="DNA/RNA polymerases"/>
    <property type="match status" value="1"/>
</dbReference>
<gene>
    <name evidence="9" type="ORF">U9M48_034488</name>
</gene>
<accession>A0AAQ3X6T7</accession>
<evidence type="ECO:0000313" key="10">
    <source>
        <dbReference type="Proteomes" id="UP001341281"/>
    </source>
</evidence>
<feature type="domain" description="Integrase zinc-binding" evidence="8">
    <location>
        <begin position="249"/>
        <end position="298"/>
    </location>
</feature>
<dbReference type="InterPro" id="IPR043502">
    <property type="entry name" value="DNA/RNA_pol_sf"/>
</dbReference>
<dbReference type="InterPro" id="IPR041588">
    <property type="entry name" value="Integrase_H2C2"/>
</dbReference>
<evidence type="ECO:0000256" key="5">
    <source>
        <dbReference type="ARBA" id="ARBA00022801"/>
    </source>
</evidence>
<reference evidence="9 10" key="1">
    <citation type="submission" date="2024-02" db="EMBL/GenBank/DDBJ databases">
        <title>High-quality chromosome-scale genome assembly of Pensacola bahiagrass (Paspalum notatum Flugge var. saurae).</title>
        <authorList>
            <person name="Vega J.M."/>
            <person name="Podio M."/>
            <person name="Orjuela J."/>
            <person name="Siena L.A."/>
            <person name="Pessino S.C."/>
            <person name="Combes M.C."/>
            <person name="Mariac C."/>
            <person name="Albertini E."/>
            <person name="Pupilli F."/>
            <person name="Ortiz J.P.A."/>
            <person name="Leblanc O."/>
        </authorList>
    </citation>
    <scope>NUCLEOTIDE SEQUENCE [LARGE SCALE GENOMIC DNA]</scope>
    <source>
        <strain evidence="9">R1</strain>
        <tissue evidence="9">Leaf</tissue>
    </source>
</reference>
<dbReference type="Proteomes" id="UP001341281">
    <property type="component" value="Chromosome 08"/>
</dbReference>
<dbReference type="GO" id="GO:0004519">
    <property type="term" value="F:endonuclease activity"/>
    <property type="evidence" value="ECO:0007669"/>
    <property type="project" value="UniProtKB-KW"/>
</dbReference>
<dbReference type="FunFam" id="3.10.20.370:FF:000001">
    <property type="entry name" value="Retrovirus-related Pol polyprotein from transposon 17.6-like protein"/>
    <property type="match status" value="1"/>
</dbReference>
<dbReference type="InterPro" id="IPR043128">
    <property type="entry name" value="Rev_trsase/Diguanyl_cyclase"/>
</dbReference>
<keyword evidence="10" id="KW-1185">Reference proteome</keyword>
<dbReference type="InterPro" id="IPR036397">
    <property type="entry name" value="RNaseH_sf"/>
</dbReference>
<name>A0AAQ3X6T7_PASNO</name>